<accession>A0ABP9QGP5</accession>
<comment type="caution">
    <text evidence="2">The sequence shown here is derived from an EMBL/GenBank/DDBJ whole genome shotgun (WGS) entry which is preliminary data.</text>
</comment>
<evidence type="ECO:0000256" key="1">
    <source>
        <dbReference type="ARBA" id="ARBA00006484"/>
    </source>
</evidence>
<dbReference type="Gene3D" id="3.40.50.720">
    <property type="entry name" value="NAD(P)-binding Rossmann-like Domain"/>
    <property type="match status" value="1"/>
</dbReference>
<dbReference type="PRINTS" id="PR00080">
    <property type="entry name" value="SDRFAMILY"/>
</dbReference>
<name>A0ABP9QGP5_9PSEU</name>
<sequence>MRAPAPLAGRTVLVTGAGRGIGEATAKLAAEAGAFVIVTDLDGHRATAEAISNAGGKAEEHTLDVTSAAAWAEVVDRVVRTHGRIHGLANVAGIASDTDNLADQTEQGWDRLITVDLKGPWLGMRALLANFLEAGGGKIVNVASVAGQIGMPDVMAYSAAKGGVIAMSRQVAMQYAKRNIQVNVIAPGVIETPILGDITEELRALVAANTPVGRLGVPADIATMIVHLLGPTSDFITGQVISVDGGMTAQ</sequence>
<dbReference type="PROSITE" id="PS00061">
    <property type="entry name" value="ADH_SHORT"/>
    <property type="match status" value="1"/>
</dbReference>
<dbReference type="InterPro" id="IPR002347">
    <property type="entry name" value="SDR_fam"/>
</dbReference>
<dbReference type="PANTHER" id="PTHR42760:SF40">
    <property type="entry name" value="3-OXOACYL-[ACYL-CARRIER-PROTEIN] REDUCTASE, CHLOROPLASTIC"/>
    <property type="match status" value="1"/>
</dbReference>
<reference evidence="3" key="1">
    <citation type="journal article" date="2019" name="Int. J. Syst. Evol. Microbiol.">
        <title>The Global Catalogue of Microorganisms (GCM) 10K type strain sequencing project: providing services to taxonomists for standard genome sequencing and annotation.</title>
        <authorList>
            <consortium name="The Broad Institute Genomics Platform"/>
            <consortium name="The Broad Institute Genome Sequencing Center for Infectious Disease"/>
            <person name="Wu L."/>
            <person name="Ma J."/>
        </authorList>
    </citation>
    <scope>NUCLEOTIDE SEQUENCE [LARGE SCALE GENOMIC DNA]</scope>
    <source>
        <strain evidence="3">JCM 18303</strain>
    </source>
</reference>
<organism evidence="2 3">
    <name type="scientific">Pseudonocardia eucalypti</name>
    <dbReference type="NCBI Taxonomy" id="648755"/>
    <lineage>
        <taxon>Bacteria</taxon>
        <taxon>Bacillati</taxon>
        <taxon>Actinomycetota</taxon>
        <taxon>Actinomycetes</taxon>
        <taxon>Pseudonocardiales</taxon>
        <taxon>Pseudonocardiaceae</taxon>
        <taxon>Pseudonocardia</taxon>
    </lineage>
</organism>
<dbReference type="Pfam" id="PF13561">
    <property type="entry name" value="adh_short_C2"/>
    <property type="match status" value="1"/>
</dbReference>
<protein>
    <submittedName>
        <fullName evidence="2">Glucose 1-dehydrogenase</fullName>
    </submittedName>
</protein>
<dbReference type="PANTHER" id="PTHR42760">
    <property type="entry name" value="SHORT-CHAIN DEHYDROGENASES/REDUCTASES FAMILY MEMBER"/>
    <property type="match status" value="1"/>
</dbReference>
<comment type="similarity">
    <text evidence="1">Belongs to the short-chain dehydrogenases/reductases (SDR) family.</text>
</comment>
<gene>
    <name evidence="2" type="ORF">GCM10023321_46220</name>
</gene>
<keyword evidence="3" id="KW-1185">Reference proteome</keyword>
<dbReference type="PRINTS" id="PR00081">
    <property type="entry name" value="GDHRDH"/>
</dbReference>
<dbReference type="InterPro" id="IPR020904">
    <property type="entry name" value="Sc_DH/Rdtase_CS"/>
</dbReference>
<dbReference type="SUPFAM" id="SSF51735">
    <property type="entry name" value="NAD(P)-binding Rossmann-fold domains"/>
    <property type="match status" value="1"/>
</dbReference>
<proteinExistence type="inferred from homology"/>
<evidence type="ECO:0000313" key="3">
    <source>
        <dbReference type="Proteomes" id="UP001428817"/>
    </source>
</evidence>
<dbReference type="Proteomes" id="UP001428817">
    <property type="component" value="Unassembled WGS sequence"/>
</dbReference>
<evidence type="ECO:0000313" key="2">
    <source>
        <dbReference type="EMBL" id="GAA5161646.1"/>
    </source>
</evidence>
<dbReference type="EMBL" id="BAABJP010000024">
    <property type="protein sequence ID" value="GAA5161646.1"/>
    <property type="molecule type" value="Genomic_DNA"/>
</dbReference>
<dbReference type="InterPro" id="IPR036291">
    <property type="entry name" value="NAD(P)-bd_dom_sf"/>
</dbReference>